<dbReference type="InterPro" id="IPR045336">
    <property type="entry name" value="MmgE_PrpD_N"/>
</dbReference>
<evidence type="ECO:0000313" key="5">
    <source>
        <dbReference type="Proteomes" id="UP000555411"/>
    </source>
</evidence>
<dbReference type="Proteomes" id="UP000555411">
    <property type="component" value="Unassembled WGS sequence"/>
</dbReference>
<proteinExistence type="inferred from homology"/>
<dbReference type="InterPro" id="IPR005656">
    <property type="entry name" value="MmgE_PrpD"/>
</dbReference>
<name>A0A842I6F0_9RHOB</name>
<comment type="similarity">
    <text evidence="1">Belongs to the PrpD family.</text>
</comment>
<evidence type="ECO:0000256" key="1">
    <source>
        <dbReference type="ARBA" id="ARBA00006174"/>
    </source>
</evidence>
<feature type="domain" description="MmgE/PrpD C-terminal" evidence="3">
    <location>
        <begin position="271"/>
        <end position="435"/>
    </location>
</feature>
<dbReference type="InterPro" id="IPR036148">
    <property type="entry name" value="MmgE/PrpD_sf"/>
</dbReference>
<dbReference type="PANTHER" id="PTHR16943">
    <property type="entry name" value="2-METHYLCITRATE DEHYDRATASE-RELATED"/>
    <property type="match status" value="1"/>
</dbReference>
<dbReference type="Gene3D" id="1.10.4100.10">
    <property type="entry name" value="2-methylcitrate dehydratase PrpD"/>
    <property type="match status" value="1"/>
</dbReference>
<dbReference type="EMBL" id="JACLQD010000001">
    <property type="protein sequence ID" value="MBC2834528.1"/>
    <property type="molecule type" value="Genomic_DNA"/>
</dbReference>
<protein>
    <submittedName>
        <fullName evidence="4">MmgE/PrpD family protein</fullName>
    </submittedName>
</protein>
<reference evidence="4 5" key="1">
    <citation type="journal article" date="2017" name="Int. J. Syst. Evol. Microbiol.">
        <title>Gemmobacter straminiformis sp. nov., isolated from an artificial fountain.</title>
        <authorList>
            <person name="Kang J.Y."/>
            <person name="Kim M.J."/>
            <person name="Chun J."/>
            <person name="Son K.P."/>
            <person name="Jahng K.Y."/>
        </authorList>
    </citation>
    <scope>NUCLEOTIDE SEQUENCE [LARGE SCALE GENOMIC DNA]</scope>
    <source>
        <strain evidence="4 5">CAM-8</strain>
    </source>
</reference>
<sequence>MAPTADISHDFASFAANTRYEDLPEAAVEAAKKSLLDTLGVMLAASGMEPAVRPILETVLENGGQEQATIIGFGKRVPSSQAAFVNGALAHGLDFDSQTPWGAHPDSSVVPTVLALAEKRGGVSGKELIRAIAIGQELFIRLRCNVGWHMDWNLSTAVGCFSATAAGAAVMGLDTPTIARALGIASMQSAGTMEQIFGIGSDLRGMYAGFTSQGCVNAVLLAAKGMTGIDGLFEGEAGLFKVYFKGEYNREAMLKDLGSEFLCGGMTYKYWPAVGNAHTYIHAAIELMRENNVALEDVEKIRVYCGDFAIRMCVPLEKRQVPGTLVDAKFSLPFLVALALTKRQMNISDFTQAALRESAVLMLARKVTPVLDPAFNWNGRLPDGKVEITLTGGRTISRLGSHVPGTPDNPMTWDQIGWKFKDCASAAIHPVDANSASRAIDLVQKLEAQDSSVISALFSTVSGGVA</sequence>
<comment type="caution">
    <text evidence="4">The sequence shown here is derived from an EMBL/GenBank/DDBJ whole genome shotgun (WGS) entry which is preliminary data.</text>
</comment>
<feature type="domain" description="MmgE/PrpD N-terminal" evidence="2">
    <location>
        <begin position="10"/>
        <end position="247"/>
    </location>
</feature>
<evidence type="ECO:0000313" key="4">
    <source>
        <dbReference type="EMBL" id="MBC2834528.1"/>
    </source>
</evidence>
<dbReference type="Pfam" id="PF19305">
    <property type="entry name" value="MmgE_PrpD_C"/>
    <property type="match status" value="1"/>
</dbReference>
<dbReference type="InterPro" id="IPR042183">
    <property type="entry name" value="MmgE/PrpD_sf_1"/>
</dbReference>
<accession>A0A842I6F0</accession>
<dbReference type="PANTHER" id="PTHR16943:SF8">
    <property type="entry name" value="2-METHYLCITRATE DEHYDRATASE"/>
    <property type="match status" value="1"/>
</dbReference>
<gene>
    <name evidence="4" type="ORF">H7F16_03355</name>
</gene>
<dbReference type="RefSeq" id="WP_185796121.1">
    <property type="nucleotide sequence ID" value="NZ_JACLQD010000001.1"/>
</dbReference>
<dbReference type="Pfam" id="PF03972">
    <property type="entry name" value="MmgE_PrpD_N"/>
    <property type="match status" value="1"/>
</dbReference>
<dbReference type="InterPro" id="IPR045337">
    <property type="entry name" value="MmgE_PrpD_C"/>
</dbReference>
<keyword evidence="5" id="KW-1185">Reference proteome</keyword>
<dbReference type="AlphaFoldDB" id="A0A842I6F0"/>
<dbReference type="Gene3D" id="3.30.1330.120">
    <property type="entry name" value="2-methylcitrate dehydratase PrpD"/>
    <property type="match status" value="1"/>
</dbReference>
<evidence type="ECO:0000259" key="2">
    <source>
        <dbReference type="Pfam" id="PF03972"/>
    </source>
</evidence>
<evidence type="ECO:0000259" key="3">
    <source>
        <dbReference type="Pfam" id="PF19305"/>
    </source>
</evidence>
<dbReference type="InterPro" id="IPR042188">
    <property type="entry name" value="MmgE/PrpD_sf_2"/>
</dbReference>
<dbReference type="GO" id="GO:0016829">
    <property type="term" value="F:lyase activity"/>
    <property type="evidence" value="ECO:0007669"/>
    <property type="project" value="InterPro"/>
</dbReference>
<organism evidence="4 5">
    <name type="scientific">Paragemmobacter straminiformis</name>
    <dbReference type="NCBI Taxonomy" id="2045119"/>
    <lineage>
        <taxon>Bacteria</taxon>
        <taxon>Pseudomonadati</taxon>
        <taxon>Pseudomonadota</taxon>
        <taxon>Alphaproteobacteria</taxon>
        <taxon>Rhodobacterales</taxon>
        <taxon>Paracoccaceae</taxon>
        <taxon>Paragemmobacter</taxon>
    </lineage>
</organism>
<dbReference type="SUPFAM" id="SSF103378">
    <property type="entry name" value="2-methylcitrate dehydratase PrpD"/>
    <property type="match status" value="1"/>
</dbReference>